<keyword evidence="1" id="KW-1133">Transmembrane helix</keyword>
<dbReference type="Proteomes" id="UP000000311">
    <property type="component" value="Unassembled WGS sequence"/>
</dbReference>
<feature type="transmembrane region" description="Helical" evidence="1">
    <location>
        <begin position="330"/>
        <end position="351"/>
    </location>
</feature>
<gene>
    <name evidence="4" type="ORF">EAG_16199</name>
</gene>
<feature type="transmembrane region" description="Helical" evidence="1">
    <location>
        <begin position="584"/>
        <end position="607"/>
    </location>
</feature>
<feature type="transmembrane region" description="Helical" evidence="1">
    <location>
        <begin position="544"/>
        <end position="564"/>
    </location>
</feature>
<dbReference type="AlphaFoldDB" id="E1ZVG0"/>
<dbReference type="EMBL" id="GL434514">
    <property type="protein sequence ID" value="EFN74826.1"/>
    <property type="molecule type" value="Genomic_DNA"/>
</dbReference>
<evidence type="ECO:0000313" key="4">
    <source>
        <dbReference type="EMBL" id="EFN74826.1"/>
    </source>
</evidence>
<dbReference type="InterPro" id="IPR052728">
    <property type="entry name" value="O2_lipid_transport_reg"/>
</dbReference>
<feature type="domain" description="Nose resistant-to-fluoxetine protein N-terminal" evidence="3">
    <location>
        <begin position="103"/>
        <end position="244"/>
    </location>
</feature>
<evidence type="ECO:0000259" key="3">
    <source>
        <dbReference type="SMART" id="SM00703"/>
    </source>
</evidence>
<dbReference type="InterPro" id="IPR002656">
    <property type="entry name" value="Acyl_transf_3_dom"/>
</dbReference>
<feature type="transmembrane region" description="Helical" evidence="1">
    <location>
        <begin position="372"/>
        <end position="397"/>
    </location>
</feature>
<keyword evidence="1" id="KW-0472">Membrane</keyword>
<dbReference type="GO" id="GO:0016747">
    <property type="term" value="F:acyltransferase activity, transferring groups other than amino-acyl groups"/>
    <property type="evidence" value="ECO:0007669"/>
    <property type="project" value="InterPro"/>
</dbReference>
<keyword evidence="5" id="KW-1185">Reference proteome</keyword>
<dbReference type="InParanoid" id="E1ZVG0"/>
<accession>E1ZVG0</accession>
<evidence type="ECO:0000313" key="5">
    <source>
        <dbReference type="Proteomes" id="UP000000311"/>
    </source>
</evidence>
<name>E1ZVG0_CAMFO</name>
<dbReference type="OMA" id="MWHENID"/>
<organism evidence="5">
    <name type="scientific">Camponotus floridanus</name>
    <name type="common">Florida carpenter ant</name>
    <dbReference type="NCBI Taxonomy" id="104421"/>
    <lineage>
        <taxon>Eukaryota</taxon>
        <taxon>Metazoa</taxon>
        <taxon>Ecdysozoa</taxon>
        <taxon>Arthropoda</taxon>
        <taxon>Hexapoda</taxon>
        <taxon>Insecta</taxon>
        <taxon>Pterygota</taxon>
        <taxon>Neoptera</taxon>
        <taxon>Endopterygota</taxon>
        <taxon>Hymenoptera</taxon>
        <taxon>Apocrita</taxon>
        <taxon>Aculeata</taxon>
        <taxon>Formicoidea</taxon>
        <taxon>Formicidae</taxon>
        <taxon>Formicinae</taxon>
        <taxon>Camponotus</taxon>
    </lineage>
</organism>
<feature type="transmembrane region" description="Helical" evidence="1">
    <location>
        <begin position="471"/>
        <end position="494"/>
    </location>
</feature>
<dbReference type="PANTHER" id="PTHR11161">
    <property type="entry name" value="O-ACYLTRANSFERASE"/>
    <property type="match status" value="1"/>
</dbReference>
<evidence type="ECO:0000256" key="1">
    <source>
        <dbReference type="SAM" id="Phobius"/>
    </source>
</evidence>
<feature type="transmembrane region" description="Helical" evidence="1">
    <location>
        <begin position="514"/>
        <end position="532"/>
    </location>
</feature>
<feature type="chain" id="PRO_5003156587" evidence="2">
    <location>
        <begin position="20"/>
        <end position="666"/>
    </location>
</feature>
<dbReference type="Pfam" id="PF01757">
    <property type="entry name" value="Acyl_transf_3"/>
    <property type="match status" value="1"/>
</dbReference>
<proteinExistence type="predicted"/>
<keyword evidence="1" id="KW-0812">Transmembrane</keyword>
<reference evidence="4 5" key="1">
    <citation type="journal article" date="2010" name="Science">
        <title>Genomic comparison of the ants Camponotus floridanus and Harpegnathos saltator.</title>
        <authorList>
            <person name="Bonasio R."/>
            <person name="Zhang G."/>
            <person name="Ye C."/>
            <person name="Mutti N.S."/>
            <person name="Fang X."/>
            <person name="Qin N."/>
            <person name="Donahue G."/>
            <person name="Yang P."/>
            <person name="Li Q."/>
            <person name="Li C."/>
            <person name="Zhang P."/>
            <person name="Huang Z."/>
            <person name="Berger S.L."/>
            <person name="Reinberg D."/>
            <person name="Wang J."/>
            <person name="Liebig J."/>
        </authorList>
    </citation>
    <scope>NUCLEOTIDE SEQUENCE [LARGE SCALE GENOMIC DNA]</scope>
    <source>
        <strain evidence="5">C129</strain>
    </source>
</reference>
<dbReference type="Pfam" id="PF20146">
    <property type="entry name" value="NRF"/>
    <property type="match status" value="1"/>
</dbReference>
<sequence length="666" mass="76911">MLYCGIILYFLLLQRLITCSNVTETISSSQDPLSIEESIAKGKSFRERFVQSKNEFKFSSNNTIEPSDKNIELWNADQFLQIWNPIVISRIWKNETYRDAGISLPCGKDLTHYMMGISRKTNWALKMMDADGKYIWGIFSGNKYWVGAADQCRKMEKEFIEWQQDKKLHQNKELPPFRVSMNSINLMLDILKPGLNETHNIILGLCLPIVCDTKDVERLLYFAQNQSSVNLPLRFTIDHIRNLSKDVRNSKVVPKPLSEALLSFSLLVNMSKLCSLNVGENTLAPIHGLRFYTILWIILGHTCLLVNYISDREMFRTVAEENFLYQTIGNGTYSVDTFFFISGCLVAFLYYRTMTNERIRDKKMIKGCHGQVLQFLGMIWYRYFRLTPVYLFMIGLVQVSMKWYQDHSMIEASALDYKTCEKFWWRHALYINTYFDLDDRCMTWSWYLANDTQFYIVGIIILIIGASFLPVAAFIGAFLLIASWITTALITLNTNHVPSIQDPFAHYESLYDKPWTRIGPYLIGMVTGWYLFKIDCKANMNKAVVVIGWSISLTTMASIIYGVHGTTFGPILSALYTTLSLSGWAISLEWILIACVTGYGGVVTHILSWKYLYPISRLTYCTYLVHYALIRAIVLDVESSWHLTYGFMVISTYYKNTIDYIISTKS</sequence>
<dbReference type="OrthoDB" id="207378at2759"/>
<feature type="signal peptide" evidence="2">
    <location>
        <begin position="1"/>
        <end position="19"/>
    </location>
</feature>
<protein>
    <submittedName>
        <fullName evidence="4">Nose resistant to fluoxetine protein 6</fullName>
    </submittedName>
</protein>
<dbReference type="SMART" id="SM00703">
    <property type="entry name" value="NRF"/>
    <property type="match status" value="1"/>
</dbReference>
<evidence type="ECO:0000256" key="2">
    <source>
        <dbReference type="SAM" id="SignalP"/>
    </source>
</evidence>
<keyword evidence="2" id="KW-0732">Signal</keyword>
<dbReference type="InterPro" id="IPR006621">
    <property type="entry name" value="Nose-resist-to-fluoxetine_N"/>
</dbReference>
<dbReference type="PANTHER" id="PTHR11161:SF72">
    <property type="entry name" value="FI21449P1"/>
    <property type="match status" value="1"/>
</dbReference>